<dbReference type="Proteomes" id="UP000014523">
    <property type="component" value="Unassembled WGS sequence"/>
</dbReference>
<sequence>MRNRSLILIVMLFILGCSQAKMSYKHRFLEQVETLTPVPYKACMVNFIDQNWENVWKDYHFKKKREPKAQADIVELMIMLNLDQCKP</sequence>
<comment type="caution">
    <text evidence="1">The sequence shown here is derived from an EMBL/GenBank/DDBJ whole genome shotgun (WGS) entry which is preliminary data.</text>
</comment>
<dbReference type="RefSeq" id="WP_016660358.1">
    <property type="nucleotide sequence ID" value="NZ_ASQH01000007.1"/>
</dbReference>
<gene>
    <name evidence="1" type="ORF">F957_02141</name>
</gene>
<evidence type="ECO:0000313" key="1">
    <source>
        <dbReference type="EMBL" id="EPF80481.1"/>
    </source>
</evidence>
<protein>
    <submittedName>
        <fullName evidence="1">Uncharacterized protein</fullName>
    </submittedName>
</protein>
<dbReference type="PROSITE" id="PS51257">
    <property type="entry name" value="PROKAR_LIPOPROTEIN"/>
    <property type="match status" value="1"/>
</dbReference>
<organism evidence="1 2">
    <name type="scientific">Acinetobacter gyllenbergii CIP 110306 = MTCC 11365</name>
    <dbReference type="NCBI Taxonomy" id="1217657"/>
    <lineage>
        <taxon>Bacteria</taxon>
        <taxon>Pseudomonadati</taxon>
        <taxon>Pseudomonadota</taxon>
        <taxon>Gammaproteobacteria</taxon>
        <taxon>Moraxellales</taxon>
        <taxon>Moraxellaceae</taxon>
        <taxon>Acinetobacter</taxon>
    </lineage>
</organism>
<reference evidence="1 2" key="1">
    <citation type="submission" date="2013-06" db="EMBL/GenBank/DDBJ databases">
        <title>The Genome Sequence of Acinetobacter gyllenbergii CIP 110306.</title>
        <authorList>
            <consortium name="The Broad Institute Genome Sequencing Platform"/>
            <consortium name="The Broad Institute Genome Sequencing Center for Infectious Disease"/>
            <person name="Cerqueira G."/>
            <person name="Feldgarden M."/>
            <person name="Courvalin P."/>
            <person name="Perichon B."/>
            <person name="Grillot-Courvalin C."/>
            <person name="Clermont D."/>
            <person name="Rocha E."/>
            <person name="Yoon E.-J."/>
            <person name="Nemec A."/>
            <person name="Young S.K."/>
            <person name="Zeng Q."/>
            <person name="Gargeya S."/>
            <person name="Fitzgerald M."/>
            <person name="Abouelleil A."/>
            <person name="Alvarado L."/>
            <person name="Berlin A.M."/>
            <person name="Chapman S.B."/>
            <person name="Dewar J."/>
            <person name="Goldberg J."/>
            <person name="Griggs A."/>
            <person name="Gujja S."/>
            <person name="Hansen M."/>
            <person name="Howarth C."/>
            <person name="Imamovic A."/>
            <person name="Larimer J."/>
            <person name="McCowan C."/>
            <person name="Murphy C."/>
            <person name="Pearson M."/>
            <person name="Priest M."/>
            <person name="Roberts A."/>
            <person name="Saif S."/>
            <person name="Shea T."/>
            <person name="Sykes S."/>
            <person name="Wortman J."/>
            <person name="Nusbaum C."/>
            <person name="Birren B."/>
        </authorList>
    </citation>
    <scope>NUCLEOTIDE SEQUENCE [LARGE SCALE GENOMIC DNA]</scope>
    <source>
        <strain evidence="1 2">CIP 110306</strain>
    </source>
</reference>
<dbReference type="EMBL" id="ATGG01000016">
    <property type="protein sequence ID" value="EPF80481.1"/>
    <property type="molecule type" value="Genomic_DNA"/>
</dbReference>
<accession>A0A829HGK0</accession>
<dbReference type="AlphaFoldDB" id="A0A829HGK0"/>
<keyword evidence="2" id="KW-1185">Reference proteome</keyword>
<proteinExistence type="predicted"/>
<name>A0A829HGK0_9GAMM</name>
<evidence type="ECO:0000313" key="2">
    <source>
        <dbReference type="Proteomes" id="UP000014523"/>
    </source>
</evidence>